<keyword evidence="1" id="KW-0812">Transmembrane</keyword>
<sequence length="106" mass="11591">LTGYLGMLLIAGCYVSMGLFASSLTDNQIIAAAISFGLALLMWILGWGAHAAGPGLGQLLEYLALVTHLDHFLKGLINSSDLVYYLSFILFGLFLTHRVLESSRWR</sequence>
<evidence type="ECO:0000256" key="1">
    <source>
        <dbReference type="SAM" id="Phobius"/>
    </source>
</evidence>
<reference evidence="2" key="1">
    <citation type="submission" date="2018-05" db="EMBL/GenBank/DDBJ databases">
        <authorList>
            <person name="Lanie J.A."/>
            <person name="Ng W.-L."/>
            <person name="Kazmierczak K.M."/>
            <person name="Andrzejewski T.M."/>
            <person name="Davidsen T.M."/>
            <person name="Wayne K.J."/>
            <person name="Tettelin H."/>
            <person name="Glass J.I."/>
            <person name="Rusch D."/>
            <person name="Podicherti R."/>
            <person name="Tsui H.-C.T."/>
            <person name="Winkler M.E."/>
        </authorList>
    </citation>
    <scope>NUCLEOTIDE SEQUENCE</scope>
</reference>
<dbReference type="AlphaFoldDB" id="A0A382M5X4"/>
<keyword evidence="1" id="KW-1133">Transmembrane helix</keyword>
<dbReference type="EMBL" id="UINC01091560">
    <property type="protein sequence ID" value="SVC44424.1"/>
    <property type="molecule type" value="Genomic_DNA"/>
</dbReference>
<evidence type="ECO:0008006" key="3">
    <source>
        <dbReference type="Google" id="ProtNLM"/>
    </source>
</evidence>
<feature type="transmembrane region" description="Helical" evidence="1">
    <location>
        <begin position="6"/>
        <end position="22"/>
    </location>
</feature>
<keyword evidence="1" id="KW-0472">Membrane</keyword>
<accession>A0A382M5X4</accession>
<gene>
    <name evidence="2" type="ORF">METZ01_LOCUS297278</name>
</gene>
<name>A0A382M5X4_9ZZZZ</name>
<feature type="non-terminal residue" evidence="2">
    <location>
        <position position="1"/>
    </location>
</feature>
<proteinExistence type="predicted"/>
<protein>
    <recommendedName>
        <fullName evidence="3">ABC transporter permease</fullName>
    </recommendedName>
</protein>
<feature type="transmembrane region" description="Helical" evidence="1">
    <location>
        <begin position="82"/>
        <end position="100"/>
    </location>
</feature>
<organism evidence="2">
    <name type="scientific">marine metagenome</name>
    <dbReference type="NCBI Taxonomy" id="408172"/>
    <lineage>
        <taxon>unclassified sequences</taxon>
        <taxon>metagenomes</taxon>
        <taxon>ecological metagenomes</taxon>
    </lineage>
</organism>
<evidence type="ECO:0000313" key="2">
    <source>
        <dbReference type="EMBL" id="SVC44424.1"/>
    </source>
</evidence>
<feature type="transmembrane region" description="Helical" evidence="1">
    <location>
        <begin position="29"/>
        <end position="49"/>
    </location>
</feature>